<organism evidence="2 3">
    <name type="scientific">Aestuariispira insulae</name>
    <dbReference type="NCBI Taxonomy" id="1461337"/>
    <lineage>
        <taxon>Bacteria</taxon>
        <taxon>Pseudomonadati</taxon>
        <taxon>Pseudomonadota</taxon>
        <taxon>Alphaproteobacteria</taxon>
        <taxon>Rhodospirillales</taxon>
        <taxon>Kiloniellaceae</taxon>
        <taxon>Aestuariispira</taxon>
    </lineage>
</organism>
<dbReference type="PANTHER" id="PTHR43617">
    <property type="entry name" value="L-AMINO ACID N-ACETYLTRANSFERASE"/>
    <property type="match status" value="1"/>
</dbReference>
<accession>A0A3D9HKK0</accession>
<sequence length="178" mass="20076">MIRQATESDSIKISALATQVFLDTYATEGVSERIARYVVENFRPEDFENRFHTEGRETYLYELEGNLVGLMELHLAVPCPARPACRLEIETLYVSRHFHARGIGRDLLALALDRSRGPSGGKEGEKGTGAGLWLTVNHQNTAAIRFYDKLGFEKIGTDFFDLLGESHENHILWRAPPI</sequence>
<dbReference type="PANTHER" id="PTHR43617:SF20">
    <property type="entry name" value="N-ALPHA-ACETYLTRANSFERASE RIMI"/>
    <property type="match status" value="1"/>
</dbReference>
<evidence type="ECO:0000259" key="1">
    <source>
        <dbReference type="PROSITE" id="PS51186"/>
    </source>
</evidence>
<dbReference type="Gene3D" id="3.40.630.30">
    <property type="match status" value="1"/>
</dbReference>
<dbReference type="AlphaFoldDB" id="A0A3D9HKK0"/>
<dbReference type="GO" id="GO:0005840">
    <property type="term" value="C:ribosome"/>
    <property type="evidence" value="ECO:0007669"/>
    <property type="project" value="UniProtKB-KW"/>
</dbReference>
<dbReference type="InterPro" id="IPR050276">
    <property type="entry name" value="MshD_Acetyltransferase"/>
</dbReference>
<dbReference type="SUPFAM" id="SSF55729">
    <property type="entry name" value="Acyl-CoA N-acyltransferases (Nat)"/>
    <property type="match status" value="1"/>
</dbReference>
<dbReference type="Pfam" id="PF00583">
    <property type="entry name" value="Acetyltransf_1"/>
    <property type="match status" value="1"/>
</dbReference>
<reference evidence="2 3" key="1">
    <citation type="submission" date="2018-07" db="EMBL/GenBank/DDBJ databases">
        <title>Genomic Encyclopedia of Type Strains, Phase III (KMG-III): the genomes of soil and plant-associated and newly described type strains.</title>
        <authorList>
            <person name="Whitman W."/>
        </authorList>
    </citation>
    <scope>NUCLEOTIDE SEQUENCE [LARGE SCALE GENOMIC DNA]</scope>
    <source>
        <strain evidence="2 3">CECT 8488</strain>
    </source>
</reference>
<evidence type="ECO:0000313" key="3">
    <source>
        <dbReference type="Proteomes" id="UP000256845"/>
    </source>
</evidence>
<dbReference type="CDD" id="cd04301">
    <property type="entry name" value="NAT_SF"/>
    <property type="match status" value="1"/>
</dbReference>
<name>A0A3D9HKK0_9PROT</name>
<evidence type="ECO:0000313" key="2">
    <source>
        <dbReference type="EMBL" id="RED49945.1"/>
    </source>
</evidence>
<dbReference type="Proteomes" id="UP000256845">
    <property type="component" value="Unassembled WGS sequence"/>
</dbReference>
<keyword evidence="3" id="KW-1185">Reference proteome</keyword>
<comment type="caution">
    <text evidence="2">The sequence shown here is derived from an EMBL/GenBank/DDBJ whole genome shotgun (WGS) entry which is preliminary data.</text>
</comment>
<dbReference type="InterPro" id="IPR016181">
    <property type="entry name" value="Acyl_CoA_acyltransferase"/>
</dbReference>
<protein>
    <submittedName>
        <fullName evidence="2">Ribosomal protein S18 acetylase RimI-like enzyme</fullName>
    </submittedName>
</protein>
<dbReference type="PROSITE" id="PS51186">
    <property type="entry name" value="GNAT"/>
    <property type="match status" value="1"/>
</dbReference>
<dbReference type="EMBL" id="QRDW01000005">
    <property type="protein sequence ID" value="RED49945.1"/>
    <property type="molecule type" value="Genomic_DNA"/>
</dbReference>
<dbReference type="GO" id="GO:0016747">
    <property type="term" value="F:acyltransferase activity, transferring groups other than amino-acyl groups"/>
    <property type="evidence" value="ECO:0007669"/>
    <property type="project" value="InterPro"/>
</dbReference>
<dbReference type="OrthoDB" id="7205533at2"/>
<gene>
    <name evidence="2" type="ORF">DFP90_105318</name>
</gene>
<dbReference type="RefSeq" id="WP_115937174.1">
    <property type="nucleotide sequence ID" value="NZ_QRDW01000005.1"/>
</dbReference>
<proteinExistence type="predicted"/>
<dbReference type="InterPro" id="IPR000182">
    <property type="entry name" value="GNAT_dom"/>
</dbReference>
<keyword evidence="2" id="KW-0689">Ribosomal protein</keyword>
<feature type="domain" description="N-acetyltransferase" evidence="1">
    <location>
        <begin position="1"/>
        <end position="178"/>
    </location>
</feature>
<keyword evidence="2" id="KW-0687">Ribonucleoprotein</keyword>